<feature type="compositionally biased region" description="Basic residues" evidence="1">
    <location>
        <begin position="777"/>
        <end position="788"/>
    </location>
</feature>
<evidence type="ECO:0000313" key="2">
    <source>
        <dbReference type="EMBL" id="KAL0955587.1"/>
    </source>
</evidence>
<feature type="region of interest" description="Disordered" evidence="1">
    <location>
        <begin position="749"/>
        <end position="813"/>
    </location>
</feature>
<accession>A0ABR3JIS1</accession>
<proteinExistence type="predicted"/>
<dbReference type="PANTHER" id="PTHR33266:SF1">
    <property type="entry name" value="F-BOX DOMAIN-CONTAINING PROTEIN"/>
    <property type="match status" value="1"/>
</dbReference>
<protein>
    <submittedName>
        <fullName evidence="2">Uncharacterized protein</fullName>
    </submittedName>
</protein>
<keyword evidence="3" id="KW-1185">Reference proteome</keyword>
<feature type="compositionally biased region" description="Basic and acidic residues" evidence="1">
    <location>
        <begin position="755"/>
        <end position="771"/>
    </location>
</feature>
<dbReference type="PANTHER" id="PTHR33266">
    <property type="entry name" value="CHROMOSOME 15, WHOLE GENOME SHOTGUN SEQUENCE"/>
    <property type="match status" value="1"/>
</dbReference>
<name>A0ABR3JIS1_9AGAR</name>
<evidence type="ECO:0000256" key="1">
    <source>
        <dbReference type="SAM" id="MobiDB-lite"/>
    </source>
</evidence>
<dbReference type="EMBL" id="JASNQZ010000006">
    <property type="protein sequence ID" value="KAL0955587.1"/>
    <property type="molecule type" value="Genomic_DNA"/>
</dbReference>
<gene>
    <name evidence="2" type="ORF">HGRIS_001823</name>
</gene>
<evidence type="ECO:0000313" key="3">
    <source>
        <dbReference type="Proteomes" id="UP001556367"/>
    </source>
</evidence>
<reference evidence="3" key="1">
    <citation type="submission" date="2024-06" db="EMBL/GenBank/DDBJ databases">
        <title>Multi-omics analyses provide insights into the biosynthesis of the anticancer antibiotic pleurotin in Hohenbuehelia grisea.</title>
        <authorList>
            <person name="Weaver J.A."/>
            <person name="Alberti F."/>
        </authorList>
    </citation>
    <scope>NUCLEOTIDE SEQUENCE [LARGE SCALE GENOMIC DNA]</scope>
    <source>
        <strain evidence="3">T-177</strain>
    </source>
</reference>
<sequence length="888" mass="99684">MENITSNLSRISISTPETFKDVLEVLRQWLSNNPVRARSLTANRDYGPTNPDLYEDTQRLRSKLPESIQRFFSRQKPKEYTAEQIESLKKLDLAEFMLEVFRPDADDVNPPKSSYPVSWMASVLHDAFTKNVPRGDVPTQLLETLEELEEKGYKPAVFYGKIIAALQSSAVGKTYTLYQLAKLALSVTICLRSILADLDVGTDPDQGWPPQDQPACEFFRDNEDWTGEELAGAFLGGLFEVMNEKLNKLKTNSLGEFNAEWSIQDPTKIYESTRHETFVQVRDAAKNLLERHETALLAARAIIPKKEQTEHSPPEWHEEIHEILIRDRLASLLATHQKLNLWQSRLLVIAFDECTELNQLKGSDGNNSYPQKSMSLIALQRMMKTCEKHPDAPSARLRADHSPLAPWPYFGFDLMVDKSLLEGPQPARHGLSLEHWKVYGRPYWNIVPKHVLLDSADRKLFATHTGMQHDDALHVLAAFSQRVLVELANTEAARSRAIESVRKHMRILLGVVDRRIVHTVAPSEPMLAVAAARALLGTKGGYQKATQIFVDKVMLQKDVLHTGDLGELLARMILTLARDGALGDSPFTTNLEVTPVSVSQFLKKLVNDTLISAKLDDFAKQYVMNFSHFYQLSRDTSVLNPKFLKKCWLRGVALQGSHNQPVWDILIPAYKSSELDAPFDVKNIFLLVVQVKCRATASPVEYLTAPFITEEKTRFKPPHIALLMDLATASTFTNTKKFVSIDFSVAVPPKSSSGKGKDVPKAEDASKEKDLPGGSTTKKRGAPKKKNGQKAEDAPKEEEEDATLGADGNAAKSKVASKHTILRTFFSETYSEHKRWFIRLRGRTGDVYPVLQKLGPALSEDSLYQPLEPIPAAKKFMHDLDPLSATVE</sequence>
<dbReference type="Proteomes" id="UP001556367">
    <property type="component" value="Unassembled WGS sequence"/>
</dbReference>
<organism evidence="2 3">
    <name type="scientific">Hohenbuehelia grisea</name>
    <dbReference type="NCBI Taxonomy" id="104357"/>
    <lineage>
        <taxon>Eukaryota</taxon>
        <taxon>Fungi</taxon>
        <taxon>Dikarya</taxon>
        <taxon>Basidiomycota</taxon>
        <taxon>Agaricomycotina</taxon>
        <taxon>Agaricomycetes</taxon>
        <taxon>Agaricomycetidae</taxon>
        <taxon>Agaricales</taxon>
        <taxon>Pleurotineae</taxon>
        <taxon>Pleurotaceae</taxon>
        <taxon>Hohenbuehelia</taxon>
    </lineage>
</organism>
<comment type="caution">
    <text evidence="2">The sequence shown here is derived from an EMBL/GenBank/DDBJ whole genome shotgun (WGS) entry which is preliminary data.</text>
</comment>